<dbReference type="Gene3D" id="1.10.510.10">
    <property type="entry name" value="Transferase(Phosphotransferase) domain 1"/>
    <property type="match status" value="1"/>
</dbReference>
<dbReference type="EC" id="2.7.11.1" evidence="1"/>
<sequence length="545" mass="62422">MAPKRALTQNARNAYIEDKFPEEARRRNLDPKTLWAKRKKDTRRERIVKHCSKSFPSLSTQRKKWYQYQVEKKWPLWFERPNAVVDLQHLDPGPEWVVQYELDHFSQDKKGDPKRNQWLKKHRQNPDDMPAARKAHLEQTRNMILRARAKLQPFTPGAPAVPGNDTVTRPLPDDDMQDDDRSVLASSLWVCHKVLYDMRACQVLIYRRHDADNKTTDRYTVEYKNDHLRPDPETKGIMKTIAMGWAPHGNLAELIDHYDTSKDMIPEPFVWYCFRAVTENALVCWNGHTGRDMVPGWEHIVNCDIKADNVFLGEPDPNEPMVWARRYPQPKIGDFGASYITRSGLDDTGHPMPYRRRVNPPDFRGYGTPGSMAPEAMPHQLDQLTHARYEASRAPYIGRRLATELHGADATVHSWTMVWEIGMLMWCMLSNNSYGGVNTQQTEIVVDFSDSAGGRDLPARRTMRGASMRPAYSGRLVELVYQCLAFRPQDRIGLADLWDQVVEGCNDTAALFDGLQTAPPPNGPNGVSFVPDKYPVGENVLNDTG</sequence>
<evidence type="ECO:0000256" key="4">
    <source>
        <dbReference type="ARBA" id="ARBA00022777"/>
    </source>
</evidence>
<reference evidence="7 8" key="1">
    <citation type="submission" date="2016-10" db="EMBL/GenBank/DDBJ databases">
        <title>Proteomics and genomics reveal pathogen-plant mechanisms compatible with a hemibiotrophic lifestyle of Diplodia corticola.</title>
        <authorList>
            <person name="Fernandes I."/>
            <person name="De Jonge R."/>
            <person name="Van De Peer Y."/>
            <person name="Devreese B."/>
            <person name="Alves A."/>
            <person name="Esteves A.C."/>
        </authorList>
    </citation>
    <scope>NUCLEOTIDE SEQUENCE [LARGE SCALE GENOMIC DNA]</scope>
    <source>
        <strain evidence="7 8">CBS 112549</strain>
    </source>
</reference>
<evidence type="ECO:0000313" key="8">
    <source>
        <dbReference type="Proteomes" id="UP000183809"/>
    </source>
</evidence>
<keyword evidence="4 7" id="KW-0418">Kinase</keyword>
<dbReference type="GO" id="GO:0004674">
    <property type="term" value="F:protein serine/threonine kinase activity"/>
    <property type="evidence" value="ECO:0007669"/>
    <property type="project" value="UniProtKB-EC"/>
</dbReference>
<dbReference type="PANTHER" id="PTHR43671">
    <property type="entry name" value="SERINE/THREONINE-PROTEIN KINASE NEK"/>
    <property type="match status" value="1"/>
</dbReference>
<accession>A0A1J9RBE7</accession>
<dbReference type="Proteomes" id="UP000183809">
    <property type="component" value="Unassembled WGS sequence"/>
</dbReference>
<dbReference type="GO" id="GO:0005524">
    <property type="term" value="F:ATP binding"/>
    <property type="evidence" value="ECO:0007669"/>
    <property type="project" value="UniProtKB-KW"/>
</dbReference>
<evidence type="ECO:0000259" key="6">
    <source>
        <dbReference type="PROSITE" id="PS50011"/>
    </source>
</evidence>
<dbReference type="SUPFAM" id="SSF56112">
    <property type="entry name" value="Protein kinase-like (PK-like)"/>
    <property type="match status" value="1"/>
</dbReference>
<proteinExistence type="predicted"/>
<organism evidence="7 8">
    <name type="scientific">Diplodia corticola</name>
    <dbReference type="NCBI Taxonomy" id="236234"/>
    <lineage>
        <taxon>Eukaryota</taxon>
        <taxon>Fungi</taxon>
        <taxon>Dikarya</taxon>
        <taxon>Ascomycota</taxon>
        <taxon>Pezizomycotina</taxon>
        <taxon>Dothideomycetes</taxon>
        <taxon>Dothideomycetes incertae sedis</taxon>
        <taxon>Botryosphaeriales</taxon>
        <taxon>Botryosphaeriaceae</taxon>
        <taxon>Diplodia</taxon>
    </lineage>
</organism>
<dbReference type="GeneID" id="31018824"/>
<protein>
    <recommendedName>
        <fullName evidence="1">non-specific serine/threonine protein kinase</fullName>
        <ecNumber evidence="1">2.7.11.1</ecNumber>
    </recommendedName>
</protein>
<keyword evidence="8" id="KW-1185">Reference proteome</keyword>
<name>A0A1J9RBE7_9PEZI</name>
<dbReference type="EMBL" id="MNUE01000007">
    <property type="protein sequence ID" value="OJD37474.1"/>
    <property type="molecule type" value="Genomic_DNA"/>
</dbReference>
<keyword evidence="5" id="KW-0067">ATP-binding</keyword>
<evidence type="ECO:0000256" key="5">
    <source>
        <dbReference type="ARBA" id="ARBA00022840"/>
    </source>
</evidence>
<dbReference type="InterPro" id="IPR011009">
    <property type="entry name" value="Kinase-like_dom_sf"/>
</dbReference>
<keyword evidence="2" id="KW-0808">Transferase</keyword>
<dbReference type="PROSITE" id="PS50011">
    <property type="entry name" value="PROTEIN_KINASE_DOM"/>
    <property type="match status" value="1"/>
</dbReference>
<feature type="domain" description="Protein kinase" evidence="6">
    <location>
        <begin position="130"/>
        <end position="512"/>
    </location>
</feature>
<dbReference type="RefSeq" id="XP_020133613.1">
    <property type="nucleotide sequence ID" value="XM_020278563.1"/>
</dbReference>
<dbReference type="InterPro" id="IPR050660">
    <property type="entry name" value="NEK_Ser/Thr_kinase"/>
</dbReference>
<dbReference type="OrthoDB" id="310217at2759"/>
<dbReference type="PANTHER" id="PTHR43671:SF13">
    <property type="entry name" value="SERINE_THREONINE-PROTEIN KINASE NEK2"/>
    <property type="match status" value="1"/>
</dbReference>
<keyword evidence="3" id="KW-0547">Nucleotide-binding</keyword>
<evidence type="ECO:0000256" key="1">
    <source>
        <dbReference type="ARBA" id="ARBA00012513"/>
    </source>
</evidence>
<dbReference type="STRING" id="236234.A0A1J9RBE7"/>
<comment type="caution">
    <text evidence="7">The sequence shown here is derived from an EMBL/GenBank/DDBJ whole genome shotgun (WGS) entry which is preliminary data.</text>
</comment>
<evidence type="ECO:0000313" key="7">
    <source>
        <dbReference type="EMBL" id="OJD37474.1"/>
    </source>
</evidence>
<evidence type="ECO:0000256" key="3">
    <source>
        <dbReference type="ARBA" id="ARBA00022741"/>
    </source>
</evidence>
<dbReference type="AlphaFoldDB" id="A0A1J9RBE7"/>
<gene>
    <name evidence="7" type="ORF">BKCO1_700012</name>
</gene>
<dbReference type="InterPro" id="IPR000719">
    <property type="entry name" value="Prot_kinase_dom"/>
</dbReference>
<evidence type="ECO:0000256" key="2">
    <source>
        <dbReference type="ARBA" id="ARBA00022679"/>
    </source>
</evidence>